<proteinExistence type="predicted"/>
<gene>
    <name evidence="1" type="ORF">MKI86_23505</name>
</gene>
<sequence length="401" mass="42898">MTGRLSDPETKLGRNRRRDIAGNAIRATFRYGLVGLLIWLTASCHVWAQQPVPAGWKKQAFDFGSTDLRGEILLPVNADFQTVEIQPRQAGTAGNVTVVGKIAPSAAVPADVTIMALDLEYPAAALRVCLYEAGLIGLEVFSRSVAQDLSSASVRSMRVKDGRFEQVAYSYCLTRSTKLLVFHFIATPAGTDEESAFATGGDIETFARTALDGLTFADGKPVSHWASMTDVPLKLGSRTVALPVSPAWSIAINDFQGGIPAELSMVRKRDGKDAGLVWLGAFDAPAGFDIARDGETFLRDFIARQSPDFGSAQLLSSDSASPPNGVEGTKNHFHFDIATKTGGEAGDVFATVALSGDRLYTAAWWSPPMSGDGRAAFMARLPGMTAFDLARRAADRMMAAP</sequence>
<protein>
    <submittedName>
        <fullName evidence="1">Uncharacterized protein</fullName>
    </submittedName>
</protein>
<evidence type="ECO:0000313" key="1">
    <source>
        <dbReference type="EMBL" id="MCJ8152097.1"/>
    </source>
</evidence>
<accession>A0ABT0CU70</accession>
<dbReference type="Proteomes" id="UP001201844">
    <property type="component" value="Unassembled WGS sequence"/>
</dbReference>
<name>A0ABT0CU70_9HYPH</name>
<geneLocation type="plasmid" evidence="1">
    <name>unnamed</name>
</geneLocation>
<evidence type="ECO:0000313" key="2">
    <source>
        <dbReference type="Proteomes" id="UP001201844"/>
    </source>
</evidence>
<reference evidence="1 2" key="1">
    <citation type="submission" date="2022-02" db="EMBL/GenBank/DDBJ databases">
        <title>Shinella B3.7 sp. nov., isolated from Sediment (Zhairuo Island).</title>
        <authorList>
            <person name="Chen G."/>
        </authorList>
    </citation>
    <scope>NUCLEOTIDE SEQUENCE [LARGE SCALE GENOMIC DNA]</scope>
    <source>
        <strain evidence="1 2">B3.7</strain>
        <plasmid evidence="1">unnamed</plasmid>
    </source>
</reference>
<keyword evidence="2" id="KW-1185">Reference proteome</keyword>
<organism evidence="1 2">
    <name type="scientific">Shinella sedimenti</name>
    <dbReference type="NCBI Taxonomy" id="2919913"/>
    <lineage>
        <taxon>Bacteria</taxon>
        <taxon>Pseudomonadati</taxon>
        <taxon>Pseudomonadota</taxon>
        <taxon>Alphaproteobacteria</taxon>
        <taxon>Hyphomicrobiales</taxon>
        <taxon>Rhizobiaceae</taxon>
        <taxon>Shinella</taxon>
    </lineage>
</organism>
<comment type="caution">
    <text evidence="1">The sequence shown here is derived from an EMBL/GenBank/DDBJ whole genome shotgun (WGS) entry which is preliminary data.</text>
</comment>
<dbReference type="RefSeq" id="WP_241605908.1">
    <property type="nucleotide sequence ID" value="NZ_JAKVIN010000018.1"/>
</dbReference>
<keyword evidence="1" id="KW-0614">Plasmid</keyword>
<dbReference type="EMBL" id="JAKVIN010000018">
    <property type="protein sequence ID" value="MCJ8152097.1"/>
    <property type="molecule type" value="Genomic_DNA"/>
</dbReference>